<evidence type="ECO:0000313" key="3">
    <source>
        <dbReference type="Proteomes" id="UP000658320"/>
    </source>
</evidence>
<sequence length="53" mass="5775">MGPAELPSDRHDDGAARDLGKPFPLTEQWGGRRTTGRTSLDDQAVIAVWEALL</sequence>
<accession>A0A918CC48</accession>
<dbReference type="EMBL" id="BMSX01000006">
    <property type="protein sequence ID" value="GGR13768.1"/>
    <property type="molecule type" value="Genomic_DNA"/>
</dbReference>
<organism evidence="2 3">
    <name type="scientific">Streptomyces aurantiogriseus</name>
    <dbReference type="NCBI Taxonomy" id="66870"/>
    <lineage>
        <taxon>Bacteria</taxon>
        <taxon>Bacillati</taxon>
        <taxon>Actinomycetota</taxon>
        <taxon>Actinomycetes</taxon>
        <taxon>Kitasatosporales</taxon>
        <taxon>Streptomycetaceae</taxon>
        <taxon>Streptomyces</taxon>
    </lineage>
</organism>
<gene>
    <name evidence="2" type="ORF">GCM10010251_32660</name>
</gene>
<dbReference type="AlphaFoldDB" id="A0A918CC48"/>
<feature type="compositionally biased region" description="Basic and acidic residues" evidence="1">
    <location>
        <begin position="7"/>
        <end position="20"/>
    </location>
</feature>
<evidence type="ECO:0000256" key="1">
    <source>
        <dbReference type="SAM" id="MobiDB-lite"/>
    </source>
</evidence>
<reference evidence="2" key="1">
    <citation type="journal article" date="2014" name="Int. J. Syst. Evol. Microbiol.">
        <title>Complete genome sequence of Corynebacterium casei LMG S-19264T (=DSM 44701T), isolated from a smear-ripened cheese.</title>
        <authorList>
            <consortium name="US DOE Joint Genome Institute (JGI-PGF)"/>
            <person name="Walter F."/>
            <person name="Albersmeier A."/>
            <person name="Kalinowski J."/>
            <person name="Ruckert C."/>
        </authorList>
    </citation>
    <scope>NUCLEOTIDE SEQUENCE</scope>
    <source>
        <strain evidence="2">JCM 4346</strain>
    </source>
</reference>
<reference evidence="2" key="2">
    <citation type="submission" date="2020-09" db="EMBL/GenBank/DDBJ databases">
        <authorList>
            <person name="Sun Q."/>
            <person name="Ohkuma M."/>
        </authorList>
    </citation>
    <scope>NUCLEOTIDE SEQUENCE</scope>
    <source>
        <strain evidence="2">JCM 4346</strain>
    </source>
</reference>
<protein>
    <submittedName>
        <fullName evidence="2">Uncharacterized protein</fullName>
    </submittedName>
</protein>
<proteinExistence type="predicted"/>
<comment type="caution">
    <text evidence="2">The sequence shown here is derived from an EMBL/GenBank/DDBJ whole genome shotgun (WGS) entry which is preliminary data.</text>
</comment>
<evidence type="ECO:0000313" key="2">
    <source>
        <dbReference type="EMBL" id="GGR13768.1"/>
    </source>
</evidence>
<dbReference type="Proteomes" id="UP000658320">
    <property type="component" value="Unassembled WGS sequence"/>
</dbReference>
<keyword evidence="3" id="KW-1185">Reference proteome</keyword>
<feature type="region of interest" description="Disordered" evidence="1">
    <location>
        <begin position="1"/>
        <end position="37"/>
    </location>
</feature>
<name>A0A918CC48_9ACTN</name>